<sequence length="135" mass="15003">MNFFFLLLLLFSLRTHGTRTGSNGGSPPYPEPDRDPVLVLEPDLSAVLRRVDPRFLSVTVDASLAAEESFMALLSSSKVRTLSAALSPAFLRFGGTRQDFMEFNPERVQWTSESTAAAHSRTFITHHSSVTLVRF</sequence>
<organism evidence="2 3">
    <name type="scientific">Stegastes partitus</name>
    <name type="common">bicolor damselfish</name>
    <dbReference type="NCBI Taxonomy" id="144197"/>
    <lineage>
        <taxon>Eukaryota</taxon>
        <taxon>Metazoa</taxon>
        <taxon>Chordata</taxon>
        <taxon>Craniata</taxon>
        <taxon>Vertebrata</taxon>
        <taxon>Euteleostomi</taxon>
        <taxon>Actinopterygii</taxon>
        <taxon>Neopterygii</taxon>
        <taxon>Teleostei</taxon>
        <taxon>Neoteleostei</taxon>
        <taxon>Acanthomorphata</taxon>
        <taxon>Ovalentaria</taxon>
        <taxon>Pomacentridae</taxon>
        <taxon>Stegastes</taxon>
    </lineage>
</organism>
<keyword evidence="2" id="KW-1185">Reference proteome</keyword>
<name>A0A9Y4NEM9_9TELE</name>
<keyword evidence="1" id="KW-0732">Signal</keyword>
<dbReference type="GO" id="GO:0007160">
    <property type="term" value="P:cell-matrix adhesion"/>
    <property type="evidence" value="ECO:0007669"/>
    <property type="project" value="TreeGrafter"/>
</dbReference>
<dbReference type="Gene3D" id="3.20.20.80">
    <property type="entry name" value="Glycosidases"/>
    <property type="match status" value="1"/>
</dbReference>
<dbReference type="PANTHER" id="PTHR46145">
    <property type="entry name" value="HEPARANASE"/>
    <property type="match status" value="1"/>
</dbReference>
<evidence type="ECO:0000256" key="1">
    <source>
        <dbReference type="SAM" id="SignalP"/>
    </source>
</evidence>
<dbReference type="GO" id="GO:0005615">
    <property type="term" value="C:extracellular space"/>
    <property type="evidence" value="ECO:0007669"/>
    <property type="project" value="TreeGrafter"/>
</dbReference>
<dbReference type="GeneID" id="103369052"/>
<dbReference type="GO" id="GO:0060055">
    <property type="term" value="P:angiogenesis involved in wound healing"/>
    <property type="evidence" value="ECO:0007669"/>
    <property type="project" value="TreeGrafter"/>
</dbReference>
<feature type="signal peptide" evidence="1">
    <location>
        <begin position="1"/>
        <end position="17"/>
    </location>
</feature>
<dbReference type="RefSeq" id="XP_008295873.1">
    <property type="nucleotide sequence ID" value="XM_008297651.1"/>
</dbReference>
<reference evidence="3" key="1">
    <citation type="submission" date="2025-08" db="UniProtKB">
        <authorList>
            <consortium name="RefSeq"/>
        </authorList>
    </citation>
    <scope>IDENTIFICATION</scope>
</reference>
<dbReference type="PANTHER" id="PTHR46145:SF3">
    <property type="entry name" value="HEPARANASE"/>
    <property type="match status" value="1"/>
</dbReference>
<protein>
    <submittedName>
        <fullName evidence="3">Heparanase-like</fullName>
    </submittedName>
</protein>
<accession>A0A9Y4NEM9</accession>
<proteinExistence type="predicted"/>
<evidence type="ECO:0000313" key="3">
    <source>
        <dbReference type="RefSeq" id="XP_008295873.1"/>
    </source>
</evidence>
<evidence type="ECO:0000313" key="2">
    <source>
        <dbReference type="Proteomes" id="UP000694891"/>
    </source>
</evidence>
<dbReference type="Proteomes" id="UP000694891">
    <property type="component" value="Unplaced"/>
</dbReference>
<feature type="chain" id="PRO_5041340674" evidence="1">
    <location>
        <begin position="18"/>
        <end position="135"/>
    </location>
</feature>
<dbReference type="GO" id="GO:0031012">
    <property type="term" value="C:extracellular matrix"/>
    <property type="evidence" value="ECO:0007669"/>
    <property type="project" value="TreeGrafter"/>
</dbReference>
<dbReference type="AlphaFoldDB" id="A0A9Y4NEM9"/>
<gene>
    <name evidence="3" type="primary">LOC103369052</name>
</gene>